<keyword evidence="2" id="KW-0805">Transcription regulation</keyword>
<keyword evidence="1" id="KW-0678">Repressor</keyword>
<dbReference type="GO" id="GO:0000976">
    <property type="term" value="F:transcription cis-regulatory region binding"/>
    <property type="evidence" value="ECO:0007669"/>
    <property type="project" value="TreeGrafter"/>
</dbReference>
<dbReference type="InterPro" id="IPR001387">
    <property type="entry name" value="Cro/C1-type_HTH"/>
</dbReference>
<dbReference type="InterPro" id="IPR010982">
    <property type="entry name" value="Lambda_DNA-bd_dom_sf"/>
</dbReference>
<dbReference type="Pfam" id="PF00532">
    <property type="entry name" value="Peripla_BP_1"/>
    <property type="match status" value="1"/>
</dbReference>
<organism evidence="7">
    <name type="scientific">Flexilinea flocculi</name>
    <dbReference type="NCBI Taxonomy" id="1678840"/>
    <lineage>
        <taxon>Bacteria</taxon>
        <taxon>Bacillati</taxon>
        <taxon>Chloroflexota</taxon>
        <taxon>Anaerolineae</taxon>
        <taxon>Anaerolineales</taxon>
        <taxon>Anaerolineaceae</taxon>
        <taxon>Flexilinea</taxon>
    </lineage>
</organism>
<dbReference type="InterPro" id="IPR000843">
    <property type="entry name" value="HTH_LacI"/>
</dbReference>
<accession>A0A0S7BQV2</accession>
<evidence type="ECO:0000256" key="1">
    <source>
        <dbReference type="ARBA" id="ARBA00022491"/>
    </source>
</evidence>
<dbReference type="SMART" id="SM00354">
    <property type="entry name" value="HTH_LACI"/>
    <property type="match status" value="1"/>
</dbReference>
<dbReference type="SUPFAM" id="SSF53822">
    <property type="entry name" value="Periplasmic binding protein-like I"/>
    <property type="match status" value="1"/>
</dbReference>
<dbReference type="PROSITE" id="PS50932">
    <property type="entry name" value="HTH_LACI_2"/>
    <property type="match status" value="1"/>
</dbReference>
<dbReference type="PRINTS" id="PR00036">
    <property type="entry name" value="HTHLACI"/>
</dbReference>
<sequence>MMVTINDVAKEANVSASTVSRVLNNTGTISQPTTNTVIRAVKKLGYEPNVLARNFRKKRTRTILILTPNMTNPFYSNIISGICDLSRDMNYSSFVCNTTDETQQIKKTLDMLYKHKADGAILLASEKGQHWLSEYAEEFPIIQCCEYDPDLDISRVSIDNYHAAVETVRYLIALGHKKIGMISSVNKYLSTENRLKGYKDALREAGLESTDRYVAFAGKDYNYQSGCRAAEKLLTQSDRPTALFCISDVLAIGAVNTAKIMGMCIPEDISIVGFDDVEQTSMFTPKITTVAQPCYSLGQKATELLCRKLEQNESIPLETILPYRMIIRDSTGPRP</sequence>
<dbReference type="Pfam" id="PF00356">
    <property type="entry name" value="LacI"/>
    <property type="match status" value="1"/>
</dbReference>
<evidence type="ECO:0000256" key="3">
    <source>
        <dbReference type="ARBA" id="ARBA00023125"/>
    </source>
</evidence>
<keyword evidence="8" id="KW-1185">Reference proteome</keyword>
<dbReference type="CDD" id="cd01392">
    <property type="entry name" value="HTH_LacI"/>
    <property type="match status" value="1"/>
</dbReference>
<dbReference type="PROSITE" id="PS00356">
    <property type="entry name" value="HTH_LACI_1"/>
    <property type="match status" value="1"/>
</dbReference>
<dbReference type="PANTHER" id="PTHR30146">
    <property type="entry name" value="LACI-RELATED TRANSCRIPTIONAL REPRESSOR"/>
    <property type="match status" value="1"/>
</dbReference>
<evidence type="ECO:0000256" key="4">
    <source>
        <dbReference type="ARBA" id="ARBA00023163"/>
    </source>
</evidence>
<dbReference type="GO" id="GO:0003700">
    <property type="term" value="F:DNA-binding transcription factor activity"/>
    <property type="evidence" value="ECO:0007669"/>
    <property type="project" value="TreeGrafter"/>
</dbReference>
<feature type="domain" description="HTH lacI-type" evidence="5">
    <location>
        <begin position="3"/>
        <end position="57"/>
    </location>
</feature>
<dbReference type="Gene3D" id="1.10.260.40">
    <property type="entry name" value="lambda repressor-like DNA-binding domains"/>
    <property type="match status" value="1"/>
</dbReference>
<dbReference type="InterPro" id="IPR001761">
    <property type="entry name" value="Peripla_BP/Lac1_sug-bd_dom"/>
</dbReference>
<dbReference type="SUPFAM" id="SSF47413">
    <property type="entry name" value="lambda repressor-like DNA-binding domains"/>
    <property type="match status" value="1"/>
</dbReference>
<protein>
    <submittedName>
        <fullName evidence="7">Transcriptional regulator, LacI family</fullName>
    </submittedName>
</protein>
<dbReference type="AlphaFoldDB" id="A0A0S7BQV2"/>
<evidence type="ECO:0000313" key="7">
    <source>
        <dbReference type="EMBL" id="GAP40162.1"/>
    </source>
</evidence>
<dbReference type="STRING" id="1678840.ATC1_13128"/>
<dbReference type="PROSITE" id="PS50943">
    <property type="entry name" value="HTH_CROC1"/>
    <property type="match status" value="1"/>
</dbReference>
<evidence type="ECO:0000313" key="8">
    <source>
        <dbReference type="Proteomes" id="UP000053370"/>
    </source>
</evidence>
<name>A0A0S7BQV2_9CHLR</name>
<dbReference type="EMBL" id="DF968181">
    <property type="protein sequence ID" value="GAP40162.1"/>
    <property type="molecule type" value="Genomic_DNA"/>
</dbReference>
<dbReference type="CDD" id="cd06284">
    <property type="entry name" value="PBP1_LacI-like"/>
    <property type="match status" value="1"/>
</dbReference>
<gene>
    <name evidence="7" type="ORF">ATC1_13128</name>
</gene>
<dbReference type="Gene3D" id="3.40.50.2300">
    <property type="match status" value="2"/>
</dbReference>
<dbReference type="RefSeq" id="WP_201777246.1">
    <property type="nucleotide sequence ID" value="NZ_DF968181.1"/>
</dbReference>
<keyword evidence="4" id="KW-0804">Transcription</keyword>
<evidence type="ECO:0000259" key="5">
    <source>
        <dbReference type="PROSITE" id="PS50932"/>
    </source>
</evidence>
<dbReference type="Proteomes" id="UP000053370">
    <property type="component" value="Unassembled WGS sequence"/>
</dbReference>
<proteinExistence type="predicted"/>
<evidence type="ECO:0000256" key="2">
    <source>
        <dbReference type="ARBA" id="ARBA00023015"/>
    </source>
</evidence>
<evidence type="ECO:0000259" key="6">
    <source>
        <dbReference type="PROSITE" id="PS50943"/>
    </source>
</evidence>
<dbReference type="InterPro" id="IPR028082">
    <property type="entry name" value="Peripla_BP_I"/>
</dbReference>
<feature type="domain" description="HTH cro/C1-type" evidence="6">
    <location>
        <begin position="4"/>
        <end position="51"/>
    </location>
</feature>
<dbReference type="PANTHER" id="PTHR30146:SF148">
    <property type="entry name" value="HTH-TYPE TRANSCRIPTIONAL REPRESSOR PURR-RELATED"/>
    <property type="match status" value="1"/>
</dbReference>
<keyword evidence="3" id="KW-0238">DNA-binding</keyword>
<reference evidence="7" key="1">
    <citation type="journal article" date="2015" name="Genome Announc.">
        <title>Draft Genome Sequence of Anaerolineae Strain TC1, a Novel Isolate from a Methanogenic Wastewater Treatment System.</title>
        <authorList>
            <person name="Matsuura N."/>
            <person name="Tourlousse D.M."/>
            <person name="Sun L."/>
            <person name="Toyonaga M."/>
            <person name="Kuroda K."/>
            <person name="Ohashi A."/>
            <person name="Cruz R."/>
            <person name="Yamaguchi T."/>
            <person name="Sekiguchi Y."/>
        </authorList>
    </citation>
    <scope>NUCLEOTIDE SEQUENCE [LARGE SCALE GENOMIC DNA]</scope>
    <source>
        <strain evidence="7">TC1</strain>
    </source>
</reference>
<dbReference type="PATRIC" id="fig|1678840.3.peg.1351"/>